<evidence type="ECO:0000313" key="5">
    <source>
        <dbReference type="EMBL" id="OXV11766.1"/>
    </source>
</evidence>
<accession>A0A232M5V9</accession>
<evidence type="ECO:0000313" key="6">
    <source>
        <dbReference type="Proteomes" id="UP000243515"/>
    </source>
</evidence>
<dbReference type="GO" id="GO:1990904">
    <property type="term" value="C:ribonucleoprotein complex"/>
    <property type="evidence" value="ECO:0007669"/>
    <property type="project" value="UniProtKB-KW"/>
</dbReference>
<sequence length="244" mass="27370">MLSPSNPLLATRSLRASLAFVFLPSSIASSLSTTITRSVASCSVLSARISKSSLPVQNRRRTTSPPFIRASSTSSSSPSSIATALPSVRKYPYSLNAGTVVSAGRMDRTVRVMVRHTIWDAHIRKYYPKETTYMVSDPRNSLREGDVIEFSSGAPKSRRVRHVVERIIAPFGVSIEERPTVMSREEREEERARKRAEKLQRREQRTLSSGEKTRIRPGHREHVGKIKRMVMERIGRGDALTATY</sequence>
<protein>
    <recommendedName>
        <fullName evidence="7">Nucleic acid-binding protein</fullName>
    </recommendedName>
</protein>
<feature type="compositionally biased region" description="Low complexity" evidence="4">
    <location>
        <begin position="64"/>
        <end position="81"/>
    </location>
</feature>
<dbReference type="GO" id="GO:0006412">
    <property type="term" value="P:translation"/>
    <property type="evidence" value="ECO:0007669"/>
    <property type="project" value="InterPro"/>
</dbReference>
<dbReference type="EMBL" id="NPHW01002306">
    <property type="protein sequence ID" value="OXV11766.1"/>
    <property type="molecule type" value="Genomic_DNA"/>
</dbReference>
<feature type="region of interest" description="Disordered" evidence="4">
    <location>
        <begin position="195"/>
        <end position="216"/>
    </location>
</feature>
<dbReference type="AlphaFoldDB" id="A0A232M5V9"/>
<dbReference type="Pfam" id="PF00366">
    <property type="entry name" value="Ribosomal_S17"/>
    <property type="match status" value="1"/>
</dbReference>
<dbReference type="InterPro" id="IPR000266">
    <property type="entry name" value="Ribosomal_uS17"/>
</dbReference>
<keyword evidence="6" id="KW-1185">Reference proteome</keyword>
<comment type="similarity">
    <text evidence="1">Belongs to the universal ribosomal protein uS17 family.</text>
</comment>
<dbReference type="Gene3D" id="2.40.50.140">
    <property type="entry name" value="Nucleic acid-binding proteins"/>
    <property type="match status" value="1"/>
</dbReference>
<keyword evidence="2" id="KW-0689">Ribosomal protein</keyword>
<dbReference type="GO" id="GO:0005840">
    <property type="term" value="C:ribosome"/>
    <property type="evidence" value="ECO:0007669"/>
    <property type="project" value="UniProtKB-KW"/>
</dbReference>
<evidence type="ECO:0000256" key="3">
    <source>
        <dbReference type="ARBA" id="ARBA00023274"/>
    </source>
</evidence>
<dbReference type="SUPFAM" id="SSF50249">
    <property type="entry name" value="Nucleic acid-binding proteins"/>
    <property type="match status" value="1"/>
</dbReference>
<organism evidence="5 6">
    <name type="scientific">Elaphomyces granulatus</name>
    <dbReference type="NCBI Taxonomy" id="519963"/>
    <lineage>
        <taxon>Eukaryota</taxon>
        <taxon>Fungi</taxon>
        <taxon>Dikarya</taxon>
        <taxon>Ascomycota</taxon>
        <taxon>Pezizomycotina</taxon>
        <taxon>Eurotiomycetes</taxon>
        <taxon>Eurotiomycetidae</taxon>
        <taxon>Eurotiales</taxon>
        <taxon>Elaphomycetaceae</taxon>
        <taxon>Elaphomyces</taxon>
    </lineage>
</organism>
<comment type="caution">
    <text evidence="5">The sequence shown here is derived from an EMBL/GenBank/DDBJ whole genome shotgun (WGS) entry which is preliminary data.</text>
</comment>
<dbReference type="OrthoDB" id="274752at2759"/>
<evidence type="ECO:0000256" key="2">
    <source>
        <dbReference type="ARBA" id="ARBA00022980"/>
    </source>
</evidence>
<dbReference type="GO" id="GO:0003735">
    <property type="term" value="F:structural constituent of ribosome"/>
    <property type="evidence" value="ECO:0007669"/>
    <property type="project" value="InterPro"/>
</dbReference>
<dbReference type="Proteomes" id="UP000243515">
    <property type="component" value="Unassembled WGS sequence"/>
</dbReference>
<evidence type="ECO:0008006" key="7">
    <source>
        <dbReference type="Google" id="ProtNLM"/>
    </source>
</evidence>
<reference evidence="5 6" key="1">
    <citation type="journal article" date="2015" name="Environ. Microbiol.">
        <title>Metagenome sequence of Elaphomyces granulatus from sporocarp tissue reveals Ascomycota ectomycorrhizal fingerprints of genome expansion and a Proteobacteria-rich microbiome.</title>
        <authorList>
            <person name="Quandt C.A."/>
            <person name="Kohler A."/>
            <person name="Hesse C.N."/>
            <person name="Sharpton T.J."/>
            <person name="Martin F."/>
            <person name="Spatafora J.W."/>
        </authorList>
    </citation>
    <scope>NUCLEOTIDE SEQUENCE [LARGE SCALE GENOMIC DNA]</scope>
    <source>
        <strain evidence="5 6">OSC145934</strain>
    </source>
</reference>
<evidence type="ECO:0000256" key="1">
    <source>
        <dbReference type="ARBA" id="ARBA00010254"/>
    </source>
</evidence>
<keyword evidence="3" id="KW-0687">Ribonucleoprotein</keyword>
<gene>
    <name evidence="5" type="ORF">Egran_00472</name>
</gene>
<dbReference type="CDD" id="cd00364">
    <property type="entry name" value="Ribosomal_uS17"/>
    <property type="match status" value="1"/>
</dbReference>
<proteinExistence type="inferred from homology"/>
<dbReference type="InterPro" id="IPR012340">
    <property type="entry name" value="NA-bd_OB-fold"/>
</dbReference>
<name>A0A232M5V9_9EURO</name>
<evidence type="ECO:0000256" key="4">
    <source>
        <dbReference type="SAM" id="MobiDB-lite"/>
    </source>
</evidence>
<feature type="region of interest" description="Disordered" evidence="4">
    <location>
        <begin position="54"/>
        <end position="81"/>
    </location>
</feature>